<protein>
    <recommendedName>
        <fullName evidence="5">Carboxylic ester hydrolase</fullName>
        <ecNumber evidence="5">3.1.1.-</ecNumber>
    </recommendedName>
</protein>
<dbReference type="EMBL" id="PQXL01000694">
    <property type="protein sequence ID" value="THV44217.1"/>
    <property type="molecule type" value="Genomic_DNA"/>
</dbReference>
<evidence type="ECO:0000256" key="3">
    <source>
        <dbReference type="ARBA" id="ARBA00022801"/>
    </source>
</evidence>
<gene>
    <name evidence="6" type="ORF">BGAL_0699g00020</name>
</gene>
<dbReference type="PANTHER" id="PTHR33938">
    <property type="entry name" value="FERULOYL ESTERASE B-RELATED"/>
    <property type="match status" value="1"/>
</dbReference>
<evidence type="ECO:0000256" key="4">
    <source>
        <dbReference type="ARBA" id="ARBA00023157"/>
    </source>
</evidence>
<dbReference type="InterPro" id="IPR011118">
    <property type="entry name" value="Tannase/feruloyl_esterase"/>
</dbReference>
<dbReference type="Pfam" id="PF07519">
    <property type="entry name" value="Tannase"/>
    <property type="match status" value="1"/>
</dbReference>
<organism evidence="6 7">
    <name type="scientific">Botrytis galanthina</name>
    <dbReference type="NCBI Taxonomy" id="278940"/>
    <lineage>
        <taxon>Eukaryota</taxon>
        <taxon>Fungi</taxon>
        <taxon>Dikarya</taxon>
        <taxon>Ascomycota</taxon>
        <taxon>Pezizomycotina</taxon>
        <taxon>Leotiomycetes</taxon>
        <taxon>Helotiales</taxon>
        <taxon>Sclerotiniaceae</taxon>
        <taxon>Botrytis</taxon>
    </lineage>
</organism>
<dbReference type="Proteomes" id="UP000308671">
    <property type="component" value="Unassembled WGS sequence"/>
</dbReference>
<keyword evidence="4" id="KW-1015">Disulfide bond</keyword>
<evidence type="ECO:0000256" key="1">
    <source>
        <dbReference type="ARBA" id="ARBA00022487"/>
    </source>
</evidence>
<evidence type="ECO:0000313" key="7">
    <source>
        <dbReference type="Proteomes" id="UP000308671"/>
    </source>
</evidence>
<evidence type="ECO:0000256" key="2">
    <source>
        <dbReference type="ARBA" id="ARBA00022729"/>
    </source>
</evidence>
<dbReference type="EC" id="3.1.1.-" evidence="5"/>
<comment type="caution">
    <text evidence="6">The sequence shown here is derived from an EMBL/GenBank/DDBJ whole genome shotgun (WGS) entry which is preliminary data.</text>
</comment>
<sequence>MFVGDLWAHVIMNTSNIYPHMCEMQVITAAAIEACDANDGLVDGIITDPDSCDFDPTTLVGTTINCTEIGENFTISSGAAYLTQAMWDGPRKSDNSSLFFGQKIGTVLSSDDTSAGGSLALTTCSGNGTCTADPLSLLLPWIAKFVRKDDNTDIPNITRQEFDQLYHSSINEWSSIIDTNDPDLSQFRARGGKLLTYHGLADGIIPTNSTTSYYDSVTALDPNVHDFYRLFMAPGIAHCFGGPGAFPAGTFDTMRAWVENGTVPDTMNATFPSNTAIKRTICLYPLKQTYDGVGNATANEGFSCQ</sequence>
<keyword evidence="2" id="KW-0732">Signal</keyword>
<keyword evidence="1" id="KW-0719">Serine esterase</keyword>
<accession>A0A4S8QHF7</accession>
<evidence type="ECO:0000313" key="6">
    <source>
        <dbReference type="EMBL" id="THV44217.1"/>
    </source>
</evidence>
<reference evidence="6 7" key="1">
    <citation type="submission" date="2017-12" db="EMBL/GenBank/DDBJ databases">
        <title>Comparative genomics of Botrytis spp.</title>
        <authorList>
            <person name="Valero-Jimenez C.A."/>
            <person name="Tapia P."/>
            <person name="Veloso J."/>
            <person name="Silva-Moreno E."/>
            <person name="Staats M."/>
            <person name="Valdes J.H."/>
            <person name="Van Kan J.A.L."/>
        </authorList>
    </citation>
    <scope>NUCLEOTIDE SEQUENCE [LARGE SCALE GENOMIC DNA]</scope>
    <source>
        <strain evidence="6 7">MUCL435</strain>
    </source>
</reference>
<comment type="similarity">
    <text evidence="5">Belongs to the tannase family.</text>
</comment>
<evidence type="ECO:0000256" key="5">
    <source>
        <dbReference type="RuleBase" id="RU361238"/>
    </source>
</evidence>
<keyword evidence="3 5" id="KW-0378">Hydrolase</keyword>
<dbReference type="AlphaFoldDB" id="A0A4S8QHF7"/>
<dbReference type="PANTHER" id="PTHR33938:SF8">
    <property type="entry name" value="CARBOXYLIC ESTER HYDROLASE"/>
    <property type="match status" value="1"/>
</dbReference>
<dbReference type="GO" id="GO:0052689">
    <property type="term" value="F:carboxylic ester hydrolase activity"/>
    <property type="evidence" value="ECO:0007669"/>
    <property type="project" value="UniProtKB-KW"/>
</dbReference>
<keyword evidence="7" id="KW-1185">Reference proteome</keyword>
<dbReference type="OrthoDB" id="3039123at2759"/>
<name>A0A4S8QHF7_9HELO</name>
<proteinExistence type="inferred from homology"/>